<dbReference type="InterPro" id="IPR011604">
    <property type="entry name" value="PDDEXK-like_dom_sf"/>
</dbReference>
<comment type="caution">
    <text evidence="3">The sequence shown here is derived from an EMBL/GenBank/DDBJ whole genome shotgun (WGS) entry which is preliminary data.</text>
</comment>
<feature type="domain" description="SWIM-type" evidence="2">
    <location>
        <begin position="3"/>
        <end position="46"/>
    </location>
</feature>
<evidence type="ECO:0000313" key="4">
    <source>
        <dbReference type="Proteomes" id="UP000887013"/>
    </source>
</evidence>
<keyword evidence="4" id="KW-1185">Reference proteome</keyword>
<gene>
    <name evidence="3" type="ORF">NPIL_271811</name>
</gene>
<dbReference type="Proteomes" id="UP000887013">
    <property type="component" value="Unassembled WGS sequence"/>
</dbReference>
<accession>A0A8X6IMP0</accession>
<protein>
    <recommendedName>
        <fullName evidence="2">SWIM-type domain-containing protein</fullName>
    </recommendedName>
</protein>
<dbReference type="EMBL" id="BMAW01045712">
    <property type="protein sequence ID" value="GFS51529.1"/>
    <property type="molecule type" value="Genomic_DNA"/>
</dbReference>
<dbReference type="AlphaFoldDB" id="A0A8X6IMP0"/>
<keyword evidence="1" id="KW-0863">Zinc-finger</keyword>
<dbReference type="OrthoDB" id="6150801at2759"/>
<sequence>MKTRVVYNPSADILPTCEILNARCTCPAGKDPAFCKHTFALLHAIDDYIRKEMFSVSTERLQTWHKPRPTKKDPTKASLLFKCRCTKASTLDSNKFAFKKSKELFTRIAVSGGKKGSFVLQQVMPNPFSAEWLILKQKNSSVQHIPAVKYGLETEDRVRSMVQHMYPQSIVRKTVLVIHPLEQYIAASPDGLIRSVSSKESKVGNVYWSKRQIISIPVFAKAMPRIMFFDI</sequence>
<dbReference type="PROSITE" id="PS50966">
    <property type="entry name" value="ZF_SWIM"/>
    <property type="match status" value="1"/>
</dbReference>
<keyword evidence="1" id="KW-0862">Zinc</keyword>
<evidence type="ECO:0000256" key="1">
    <source>
        <dbReference type="PROSITE-ProRule" id="PRU00325"/>
    </source>
</evidence>
<evidence type="ECO:0000259" key="2">
    <source>
        <dbReference type="PROSITE" id="PS50966"/>
    </source>
</evidence>
<evidence type="ECO:0000313" key="3">
    <source>
        <dbReference type="EMBL" id="GFS51529.1"/>
    </source>
</evidence>
<reference evidence="3" key="1">
    <citation type="submission" date="2020-08" db="EMBL/GenBank/DDBJ databases">
        <title>Multicomponent nature underlies the extraordinary mechanical properties of spider dragline silk.</title>
        <authorList>
            <person name="Kono N."/>
            <person name="Nakamura H."/>
            <person name="Mori M."/>
            <person name="Yoshida Y."/>
            <person name="Ohtoshi R."/>
            <person name="Malay A.D."/>
            <person name="Moran D.A.P."/>
            <person name="Tomita M."/>
            <person name="Numata K."/>
            <person name="Arakawa K."/>
        </authorList>
    </citation>
    <scope>NUCLEOTIDE SEQUENCE</scope>
</reference>
<organism evidence="3 4">
    <name type="scientific">Nephila pilipes</name>
    <name type="common">Giant wood spider</name>
    <name type="synonym">Nephila maculata</name>
    <dbReference type="NCBI Taxonomy" id="299642"/>
    <lineage>
        <taxon>Eukaryota</taxon>
        <taxon>Metazoa</taxon>
        <taxon>Ecdysozoa</taxon>
        <taxon>Arthropoda</taxon>
        <taxon>Chelicerata</taxon>
        <taxon>Arachnida</taxon>
        <taxon>Araneae</taxon>
        <taxon>Araneomorphae</taxon>
        <taxon>Entelegynae</taxon>
        <taxon>Araneoidea</taxon>
        <taxon>Nephilidae</taxon>
        <taxon>Nephila</taxon>
    </lineage>
</organism>
<name>A0A8X6IMP0_NEPPI</name>
<proteinExistence type="predicted"/>
<keyword evidence="1" id="KW-0479">Metal-binding</keyword>
<dbReference type="GO" id="GO:0008270">
    <property type="term" value="F:zinc ion binding"/>
    <property type="evidence" value="ECO:0007669"/>
    <property type="project" value="UniProtKB-KW"/>
</dbReference>
<dbReference type="InterPro" id="IPR007527">
    <property type="entry name" value="Znf_SWIM"/>
</dbReference>
<dbReference type="Gene3D" id="3.90.320.10">
    <property type="match status" value="1"/>
</dbReference>